<name>A0ABQ6PPC1_9BACT</name>
<sequence length="151" mass="17118">MTTTRISKSTILQACLIKQKLTIHDFEKEIHSLRGEITDHSETVSQGQRTGAERNEMLVRLEKELTFLKNELWVLENIDPELEHGQVQLGAVVITDQRTFFISTSVELVEVNSHCLFGISTKAPIFSSMRGKKAGEAFEHAGVRYLILDVY</sequence>
<evidence type="ECO:0000313" key="1">
    <source>
        <dbReference type="EMBL" id="GMQ29140.1"/>
    </source>
</evidence>
<organism evidence="1 2">
    <name type="scientific">Algoriphagus confluentis</name>
    <dbReference type="NCBI Taxonomy" id="1697556"/>
    <lineage>
        <taxon>Bacteria</taxon>
        <taxon>Pseudomonadati</taxon>
        <taxon>Bacteroidota</taxon>
        <taxon>Cytophagia</taxon>
        <taxon>Cytophagales</taxon>
        <taxon>Cyclobacteriaceae</taxon>
        <taxon>Algoriphagus</taxon>
    </lineage>
</organism>
<comment type="caution">
    <text evidence="1">The sequence shown here is derived from an EMBL/GenBank/DDBJ whole genome shotgun (WGS) entry which is preliminary data.</text>
</comment>
<dbReference type="RefSeq" id="WP_338223867.1">
    <property type="nucleotide sequence ID" value="NZ_BTPD01000005.1"/>
</dbReference>
<dbReference type="EMBL" id="BTPD01000005">
    <property type="protein sequence ID" value="GMQ29140.1"/>
    <property type="molecule type" value="Genomic_DNA"/>
</dbReference>
<accession>A0ABQ6PPC1</accession>
<dbReference type="Proteomes" id="UP001338309">
    <property type="component" value="Unassembled WGS sequence"/>
</dbReference>
<keyword evidence="2" id="KW-1185">Reference proteome</keyword>
<reference evidence="1 2" key="1">
    <citation type="submission" date="2023-08" db="EMBL/GenBank/DDBJ databases">
        <title>Draft genome sequence of Algoriphagus confluentis.</title>
        <authorList>
            <person name="Takatani N."/>
            <person name="Hosokawa M."/>
            <person name="Sawabe T."/>
        </authorList>
    </citation>
    <scope>NUCLEOTIDE SEQUENCE [LARGE SCALE GENOMIC DNA]</scope>
    <source>
        <strain evidence="1 2">NBRC 111222</strain>
    </source>
</reference>
<protein>
    <submittedName>
        <fullName evidence="1">Uncharacterized protein</fullName>
    </submittedName>
</protein>
<evidence type="ECO:0000313" key="2">
    <source>
        <dbReference type="Proteomes" id="UP001338309"/>
    </source>
</evidence>
<proteinExistence type="predicted"/>
<gene>
    <name evidence="1" type="ORF">Aconfl_17830</name>
</gene>